<name>A0ABN6XQJ3_9MICO</name>
<dbReference type="Gene3D" id="3.30.565.10">
    <property type="entry name" value="Histidine kinase-like ATPase, C-terminal domain"/>
    <property type="match status" value="1"/>
</dbReference>
<keyword evidence="1" id="KW-0808">Transferase</keyword>
<evidence type="ECO:0000256" key="3">
    <source>
        <dbReference type="ARBA" id="ARBA00023012"/>
    </source>
</evidence>
<dbReference type="Proteomes" id="UP001321498">
    <property type="component" value="Chromosome"/>
</dbReference>
<dbReference type="PANTHER" id="PTHR24421:SF61">
    <property type="entry name" value="OXYGEN SENSOR HISTIDINE KINASE NREB"/>
    <property type="match status" value="1"/>
</dbReference>
<accession>A0ABN6XQJ3</accession>
<protein>
    <recommendedName>
        <fullName evidence="4">Histidine kinase/HSP90-like ATPase domain-containing protein</fullName>
    </recommendedName>
</protein>
<keyword evidence="6" id="KW-1185">Reference proteome</keyword>
<dbReference type="RefSeq" id="WP_286279095.1">
    <property type="nucleotide sequence ID" value="NZ_AP027731.1"/>
</dbReference>
<sequence length="248" mass="25710">MTLLGAIVLGVILLLRSAADGVDAAQSQAIERYAEAARAHAHEHERIRVDALVHDDVLGTLLSAARARDPKAKQLARLNAQRAIQHLQDAQDGFGTATTLVPPKELGERIGEIARLLPVPFALTSVVAPDATSLPMGVVESVVAATQQAMTNSANHAGADATRAVFVDVTAGALRVRVVDDGAGFQLEEISAERLGVRVSVVGRVESVGGSADIRSAPGQGTTVELRWDAASSAGRPAAAETGAEALR</sequence>
<reference evidence="6" key="1">
    <citation type="journal article" date="2019" name="Int. J. Syst. Evol. Microbiol.">
        <title>The Global Catalogue of Microorganisms (GCM) 10K type strain sequencing project: providing services to taxonomists for standard genome sequencing and annotation.</title>
        <authorList>
            <consortium name="The Broad Institute Genomics Platform"/>
            <consortium name="The Broad Institute Genome Sequencing Center for Infectious Disease"/>
            <person name="Wu L."/>
            <person name="Ma J."/>
        </authorList>
    </citation>
    <scope>NUCLEOTIDE SEQUENCE [LARGE SCALE GENOMIC DNA]</scope>
    <source>
        <strain evidence="6">NBRC 108725</strain>
    </source>
</reference>
<dbReference type="SUPFAM" id="SSF55874">
    <property type="entry name" value="ATPase domain of HSP90 chaperone/DNA topoisomerase II/histidine kinase"/>
    <property type="match status" value="1"/>
</dbReference>
<dbReference type="InterPro" id="IPR050482">
    <property type="entry name" value="Sensor_HK_TwoCompSys"/>
</dbReference>
<gene>
    <name evidence="5" type="ORF">GCM10025866_17790</name>
</gene>
<evidence type="ECO:0000313" key="6">
    <source>
        <dbReference type="Proteomes" id="UP001321498"/>
    </source>
</evidence>
<feature type="domain" description="Histidine kinase/HSP90-like ATPase" evidence="4">
    <location>
        <begin position="143"/>
        <end position="230"/>
    </location>
</feature>
<proteinExistence type="predicted"/>
<evidence type="ECO:0000256" key="1">
    <source>
        <dbReference type="ARBA" id="ARBA00022679"/>
    </source>
</evidence>
<keyword evidence="2" id="KW-0418">Kinase</keyword>
<dbReference type="InterPro" id="IPR003594">
    <property type="entry name" value="HATPase_dom"/>
</dbReference>
<evidence type="ECO:0000313" key="5">
    <source>
        <dbReference type="EMBL" id="BDZ45870.1"/>
    </source>
</evidence>
<dbReference type="Pfam" id="PF02518">
    <property type="entry name" value="HATPase_c"/>
    <property type="match status" value="1"/>
</dbReference>
<dbReference type="InterPro" id="IPR036890">
    <property type="entry name" value="HATPase_C_sf"/>
</dbReference>
<evidence type="ECO:0000256" key="2">
    <source>
        <dbReference type="ARBA" id="ARBA00022777"/>
    </source>
</evidence>
<keyword evidence="3" id="KW-0902">Two-component regulatory system</keyword>
<dbReference type="EMBL" id="AP027731">
    <property type="protein sequence ID" value="BDZ45870.1"/>
    <property type="molecule type" value="Genomic_DNA"/>
</dbReference>
<organism evidence="5 6">
    <name type="scientific">Naasia aerilata</name>
    <dbReference type="NCBI Taxonomy" id="1162966"/>
    <lineage>
        <taxon>Bacteria</taxon>
        <taxon>Bacillati</taxon>
        <taxon>Actinomycetota</taxon>
        <taxon>Actinomycetes</taxon>
        <taxon>Micrococcales</taxon>
        <taxon>Microbacteriaceae</taxon>
        <taxon>Naasia</taxon>
    </lineage>
</organism>
<evidence type="ECO:0000259" key="4">
    <source>
        <dbReference type="Pfam" id="PF02518"/>
    </source>
</evidence>
<dbReference type="PANTHER" id="PTHR24421">
    <property type="entry name" value="NITRATE/NITRITE SENSOR PROTEIN NARX-RELATED"/>
    <property type="match status" value="1"/>
</dbReference>